<dbReference type="CDD" id="cd05387">
    <property type="entry name" value="BY-kinase"/>
    <property type="match status" value="1"/>
</dbReference>
<evidence type="ECO:0000256" key="7">
    <source>
        <dbReference type="ARBA" id="ARBA00022989"/>
    </source>
</evidence>
<dbReference type="InterPro" id="IPR003856">
    <property type="entry name" value="LPS_length_determ_N"/>
</dbReference>
<evidence type="ECO:0000256" key="8">
    <source>
        <dbReference type="ARBA" id="ARBA00023136"/>
    </source>
</evidence>
<proteinExistence type="inferred from homology"/>
<feature type="domain" description="Polysaccharide chain length determinant N-terminal" evidence="10">
    <location>
        <begin position="31"/>
        <end position="128"/>
    </location>
</feature>
<dbReference type="RefSeq" id="WP_163667177.1">
    <property type="nucleotide sequence ID" value="NZ_QZCE01000002.1"/>
</dbReference>
<dbReference type="GO" id="GO:0005524">
    <property type="term" value="F:ATP binding"/>
    <property type="evidence" value="ECO:0007669"/>
    <property type="project" value="UniProtKB-KW"/>
</dbReference>
<dbReference type="Proteomes" id="UP000473574">
    <property type="component" value="Unassembled WGS sequence"/>
</dbReference>
<keyword evidence="9" id="KW-0175">Coiled coil</keyword>
<reference evidence="11 12" key="1">
    <citation type="journal article" date="2020" name="Microb. Ecol.">
        <title>Ecogenomics of the Marine Benthic Filamentous Cyanobacterium Adonisia.</title>
        <authorList>
            <person name="Walter J.M."/>
            <person name="Coutinho F.H."/>
            <person name="Leomil L."/>
            <person name="Hargreaves P.I."/>
            <person name="Campeao M.E."/>
            <person name="Vieira V.V."/>
            <person name="Silva B.S."/>
            <person name="Fistarol G.O."/>
            <person name="Salomon P.S."/>
            <person name="Sawabe T."/>
            <person name="Mino S."/>
            <person name="Hosokawa M."/>
            <person name="Miyashita H."/>
            <person name="Maruyama F."/>
            <person name="van Verk M.C."/>
            <person name="Dutilh B.E."/>
            <person name="Thompson C.C."/>
            <person name="Thompson F.L."/>
        </authorList>
    </citation>
    <scope>NUCLEOTIDE SEQUENCE [LARGE SCALE GENOMIC DNA]</scope>
    <source>
        <strain evidence="11 12">CCMR0082</strain>
    </source>
</reference>
<dbReference type="Pfam" id="PF10609">
    <property type="entry name" value="ParA"/>
    <property type="match status" value="1"/>
</dbReference>
<keyword evidence="11" id="KW-0418">Kinase</keyword>
<feature type="coiled-coil region" evidence="9">
    <location>
        <begin position="194"/>
        <end position="221"/>
    </location>
</feature>
<dbReference type="GO" id="GO:0005886">
    <property type="term" value="C:plasma membrane"/>
    <property type="evidence" value="ECO:0007669"/>
    <property type="project" value="UniProtKB-SubCell"/>
</dbReference>
<evidence type="ECO:0000256" key="1">
    <source>
        <dbReference type="ARBA" id="ARBA00004651"/>
    </source>
</evidence>
<evidence type="ECO:0000313" key="12">
    <source>
        <dbReference type="Proteomes" id="UP000473574"/>
    </source>
</evidence>
<keyword evidence="5" id="KW-0547">Nucleotide-binding</keyword>
<dbReference type="Pfam" id="PF02706">
    <property type="entry name" value="Wzz"/>
    <property type="match status" value="1"/>
</dbReference>
<evidence type="ECO:0000256" key="4">
    <source>
        <dbReference type="ARBA" id="ARBA00022692"/>
    </source>
</evidence>
<dbReference type="SUPFAM" id="SSF52540">
    <property type="entry name" value="P-loop containing nucleoside triphosphate hydrolases"/>
    <property type="match status" value="1"/>
</dbReference>
<dbReference type="InterPro" id="IPR005702">
    <property type="entry name" value="Wzc-like_C"/>
</dbReference>
<sequence>MDNLASANGASVNSLAKAYQLPQMPWAQDDDELDLAQLLTVLRRRSLLITGVAAGVMGTVMFNTLRQEPVYEGSFEVLVEPVNADDNLSDLSGLLAEAAPVKQSGLDYETQVQVLRSPELIDQVIAELETIDPDLDYERLLKNLTIRRVGETKIIEVSYKGNDPVEIQATLDALSTVYLKYSLDERQTNLRQGIQFVDRQLPELKERVNELQSQLERFRQTYNFIDPTTQNQQITSQAQQLSTQRLEIDRQLAEAITNYELLQSEGGSEVALQNAPVYQQLIQELRQVETEIATELTRFQPGSLAIQVLEDKRERILPVIEAEAQRVLNAKYAEAENAIELLSTQNVTIAAAEAQLQNTLTQLPTLAREYSDLQRELEIAVGALSRFLETREQLQIEAAQTEIPWEIIEAPSRPETPISPNPRRSFVLGIVASLLISVGSALLLEKVDTVCRTVDEIEKVVKLPLLGTIPYHGEFDTAPQQSNGVGHWLQQRLSKKGIVATAGYYGYGGSQFLESMRLLHTNLSLMGADRTIRSVIISSSMPNEGKSTVARHLAQTAATMGKRVLLVDADLRRPTVHHRLGLSNKTGLSDLLSGNVTKGSGILQKAMPFLDFYAITAGTAPPDPVKLLASKRMRLLMNQLEKQFDLVVYDTPPLVGLADATLIAANTDGLILVSRLSGCDRNILQHAMDNISFTKIPVLGLVANGVSANGNGYKYYSSGDYGSQAEPANPPTADTTDEDANVLAAAASKNGSSPHQNGLSISDFLNVKK</sequence>
<keyword evidence="6" id="KW-0067">ATP-binding</keyword>
<dbReference type="Gene3D" id="3.40.50.300">
    <property type="entry name" value="P-loop containing nucleotide triphosphate hydrolases"/>
    <property type="match status" value="1"/>
</dbReference>
<protein>
    <submittedName>
        <fullName evidence="11">Polysaccharide biosynthesis tyrosine autokinase</fullName>
        <ecNumber evidence="11">2.7.10.2</ecNumber>
    </submittedName>
</protein>
<comment type="caution">
    <text evidence="11">The sequence shown here is derived from an EMBL/GenBank/DDBJ whole genome shotgun (WGS) entry which is preliminary data.</text>
</comment>
<evidence type="ECO:0000259" key="10">
    <source>
        <dbReference type="Pfam" id="PF02706"/>
    </source>
</evidence>
<comment type="similarity">
    <text evidence="2">Belongs to the CpsC/CapA family.</text>
</comment>
<feature type="coiled-coil region" evidence="9">
    <location>
        <begin position="325"/>
        <end position="376"/>
    </location>
</feature>
<dbReference type="EMBL" id="QZCE01000002">
    <property type="protein sequence ID" value="NEZ65786.1"/>
    <property type="molecule type" value="Genomic_DNA"/>
</dbReference>
<evidence type="ECO:0000256" key="5">
    <source>
        <dbReference type="ARBA" id="ARBA00022741"/>
    </source>
</evidence>
<accession>A0A6M0SBT2</accession>
<name>A0A6M0SBT2_9CYAN</name>
<keyword evidence="11" id="KW-0808">Transferase</keyword>
<dbReference type="InterPro" id="IPR050445">
    <property type="entry name" value="Bact_polysacc_biosynth/exp"/>
</dbReference>
<keyword evidence="7" id="KW-1133">Transmembrane helix</keyword>
<gene>
    <name evidence="11" type="ORF">D0962_24020</name>
</gene>
<evidence type="ECO:0000313" key="11">
    <source>
        <dbReference type="EMBL" id="NEZ65786.1"/>
    </source>
</evidence>
<evidence type="ECO:0000256" key="3">
    <source>
        <dbReference type="ARBA" id="ARBA00022475"/>
    </source>
</evidence>
<keyword evidence="3" id="KW-1003">Cell membrane</keyword>
<evidence type="ECO:0000256" key="2">
    <source>
        <dbReference type="ARBA" id="ARBA00006683"/>
    </source>
</evidence>
<evidence type="ECO:0000256" key="9">
    <source>
        <dbReference type="SAM" id="Coils"/>
    </source>
</evidence>
<dbReference type="EC" id="2.7.10.2" evidence="11"/>
<comment type="subcellular location">
    <subcellularLocation>
        <location evidence="1">Cell membrane</location>
        <topology evidence="1">Multi-pass membrane protein</topology>
    </subcellularLocation>
</comment>
<dbReference type="NCBIfam" id="TIGR01007">
    <property type="entry name" value="eps_fam"/>
    <property type="match status" value="1"/>
</dbReference>
<dbReference type="InterPro" id="IPR033756">
    <property type="entry name" value="YlxH/NBP35"/>
</dbReference>
<dbReference type="InterPro" id="IPR027417">
    <property type="entry name" value="P-loop_NTPase"/>
</dbReference>
<dbReference type="PANTHER" id="PTHR32309:SF13">
    <property type="entry name" value="FERRIC ENTEROBACTIN TRANSPORT PROTEIN FEPE"/>
    <property type="match status" value="1"/>
</dbReference>
<dbReference type="AlphaFoldDB" id="A0A6M0SBT2"/>
<evidence type="ECO:0000256" key="6">
    <source>
        <dbReference type="ARBA" id="ARBA00022840"/>
    </source>
</evidence>
<organism evidence="11 12">
    <name type="scientific">Adonisia turfae CCMR0082</name>
    <dbReference type="NCBI Taxonomy" id="2304604"/>
    <lineage>
        <taxon>Bacteria</taxon>
        <taxon>Bacillati</taxon>
        <taxon>Cyanobacteriota</taxon>
        <taxon>Adonisia</taxon>
        <taxon>Adonisia turfae</taxon>
    </lineage>
</organism>
<dbReference type="PANTHER" id="PTHR32309">
    <property type="entry name" value="TYROSINE-PROTEIN KINASE"/>
    <property type="match status" value="1"/>
</dbReference>
<keyword evidence="8" id="KW-0472">Membrane</keyword>
<keyword evidence="4" id="KW-0812">Transmembrane</keyword>
<dbReference type="GO" id="GO:0004715">
    <property type="term" value="F:non-membrane spanning protein tyrosine kinase activity"/>
    <property type="evidence" value="ECO:0007669"/>
    <property type="project" value="UniProtKB-EC"/>
</dbReference>